<dbReference type="AlphaFoldDB" id="I0GYF9"/>
<evidence type="ECO:0000256" key="1">
    <source>
        <dbReference type="ARBA" id="ARBA00010641"/>
    </source>
</evidence>
<dbReference type="EMBL" id="AP012319">
    <property type="protein sequence ID" value="BAL85796.1"/>
    <property type="molecule type" value="Genomic_DNA"/>
</dbReference>
<dbReference type="PANTHER" id="PTHR43133">
    <property type="entry name" value="RNA POLYMERASE ECF-TYPE SIGMA FACTO"/>
    <property type="match status" value="1"/>
</dbReference>
<dbReference type="OrthoDB" id="2046835at2"/>
<dbReference type="InterPro" id="IPR013324">
    <property type="entry name" value="RNA_pol_sigma_r3/r4-like"/>
</dbReference>
<keyword evidence="9" id="KW-1185">Reference proteome</keyword>
<dbReference type="InterPro" id="IPR007627">
    <property type="entry name" value="RNA_pol_sigma70_r2"/>
</dbReference>
<comment type="similarity">
    <text evidence="1">Belongs to the sigma-70 factor family. ECF subfamily.</text>
</comment>
<keyword evidence="5" id="KW-0804">Transcription</keyword>
<sequence length="166" mass="18564">MDEDYLAYVNGRLPALRRLAYLLSGNRDQADDLVQETITKLYARWPKVSRAENVDAYVHTMIVRTFLDERRRGWWRVGLFASAPERVESSGAPGVEQRTVLRAALAKVPARQQAVLVLRFLCDRSVTDVAQILGCSEGTVKSQTSHGLAALRRILGDNGPALQETR</sequence>
<organism evidence="8 9">
    <name type="scientific">Actinoplanes missouriensis (strain ATCC 14538 / DSM 43046 / CBS 188.64 / JCM 3121 / NBRC 102363 / NCIMB 12654 / NRRL B-3342 / UNCC 431)</name>
    <dbReference type="NCBI Taxonomy" id="512565"/>
    <lineage>
        <taxon>Bacteria</taxon>
        <taxon>Bacillati</taxon>
        <taxon>Actinomycetota</taxon>
        <taxon>Actinomycetes</taxon>
        <taxon>Micromonosporales</taxon>
        <taxon>Micromonosporaceae</taxon>
        <taxon>Actinoplanes</taxon>
    </lineage>
</organism>
<dbReference type="GO" id="GO:0003677">
    <property type="term" value="F:DNA binding"/>
    <property type="evidence" value="ECO:0007669"/>
    <property type="project" value="UniProtKB-KW"/>
</dbReference>
<evidence type="ECO:0000259" key="7">
    <source>
        <dbReference type="Pfam" id="PF08281"/>
    </source>
</evidence>
<dbReference type="InterPro" id="IPR013249">
    <property type="entry name" value="RNA_pol_sigma70_r4_t2"/>
</dbReference>
<gene>
    <name evidence="8" type="ordered locus">AMIS_5760</name>
</gene>
<dbReference type="GO" id="GO:0006352">
    <property type="term" value="P:DNA-templated transcription initiation"/>
    <property type="evidence" value="ECO:0007669"/>
    <property type="project" value="InterPro"/>
</dbReference>
<evidence type="ECO:0000313" key="9">
    <source>
        <dbReference type="Proteomes" id="UP000007882"/>
    </source>
</evidence>
<proteinExistence type="inferred from homology"/>
<dbReference type="Proteomes" id="UP000007882">
    <property type="component" value="Chromosome"/>
</dbReference>
<dbReference type="Pfam" id="PF08281">
    <property type="entry name" value="Sigma70_r4_2"/>
    <property type="match status" value="1"/>
</dbReference>
<dbReference type="NCBIfam" id="TIGR02983">
    <property type="entry name" value="SigE-fam_strep"/>
    <property type="match status" value="1"/>
</dbReference>
<dbReference type="InterPro" id="IPR036388">
    <property type="entry name" value="WH-like_DNA-bd_sf"/>
</dbReference>
<evidence type="ECO:0000259" key="6">
    <source>
        <dbReference type="Pfam" id="PF04542"/>
    </source>
</evidence>
<dbReference type="Gene3D" id="1.10.10.10">
    <property type="entry name" value="Winged helix-like DNA-binding domain superfamily/Winged helix DNA-binding domain"/>
    <property type="match status" value="1"/>
</dbReference>
<keyword evidence="2" id="KW-0805">Transcription regulation</keyword>
<evidence type="ECO:0000256" key="2">
    <source>
        <dbReference type="ARBA" id="ARBA00023015"/>
    </source>
</evidence>
<dbReference type="SUPFAM" id="SSF88659">
    <property type="entry name" value="Sigma3 and sigma4 domains of RNA polymerase sigma factors"/>
    <property type="match status" value="1"/>
</dbReference>
<feature type="domain" description="RNA polymerase sigma-70 region 2" evidence="6">
    <location>
        <begin position="13"/>
        <end position="76"/>
    </location>
</feature>
<keyword evidence="3" id="KW-0731">Sigma factor</keyword>
<dbReference type="PANTHER" id="PTHR43133:SF50">
    <property type="entry name" value="ECF RNA POLYMERASE SIGMA FACTOR SIGM"/>
    <property type="match status" value="1"/>
</dbReference>
<evidence type="ECO:0000256" key="4">
    <source>
        <dbReference type="ARBA" id="ARBA00023125"/>
    </source>
</evidence>
<dbReference type="STRING" id="512565.AMIS_5760"/>
<dbReference type="eggNOG" id="COG1595">
    <property type="taxonomic scope" value="Bacteria"/>
</dbReference>
<evidence type="ECO:0000256" key="5">
    <source>
        <dbReference type="ARBA" id="ARBA00023163"/>
    </source>
</evidence>
<dbReference type="InterPro" id="IPR014325">
    <property type="entry name" value="RNA_pol_sigma-E_actinobac"/>
</dbReference>
<dbReference type="GO" id="GO:0016987">
    <property type="term" value="F:sigma factor activity"/>
    <property type="evidence" value="ECO:0007669"/>
    <property type="project" value="UniProtKB-KW"/>
</dbReference>
<accession>I0GYF9</accession>
<reference evidence="8 9" key="1">
    <citation type="submission" date="2012-02" db="EMBL/GenBank/DDBJ databases">
        <title>Complete genome sequence of Actinoplanes missouriensis 431 (= NBRC 102363).</title>
        <authorList>
            <person name="Ohnishi Y."/>
            <person name="Ishikawa J."/>
            <person name="Sekine M."/>
            <person name="Hosoyama A."/>
            <person name="Harada T."/>
            <person name="Narita H."/>
            <person name="Hata T."/>
            <person name="Konno Y."/>
            <person name="Tutikane K."/>
            <person name="Fujita N."/>
            <person name="Horinouchi S."/>
            <person name="Hayakawa M."/>
        </authorList>
    </citation>
    <scope>NUCLEOTIDE SEQUENCE [LARGE SCALE GENOMIC DNA]</scope>
    <source>
        <strain evidence="9">ATCC 14538 / DSM 43046 / CBS 188.64 / JCM 3121 / NBRC 102363 / NCIMB 12654 / NRRL B-3342 / UNCC 431</strain>
    </source>
</reference>
<dbReference type="KEGG" id="ams:AMIS_5760"/>
<dbReference type="Pfam" id="PF04542">
    <property type="entry name" value="Sigma70_r2"/>
    <property type="match status" value="1"/>
</dbReference>
<dbReference type="SUPFAM" id="SSF88946">
    <property type="entry name" value="Sigma2 domain of RNA polymerase sigma factors"/>
    <property type="match status" value="1"/>
</dbReference>
<evidence type="ECO:0000256" key="3">
    <source>
        <dbReference type="ARBA" id="ARBA00023082"/>
    </source>
</evidence>
<protein>
    <submittedName>
        <fullName evidence="8">Putative RNA polymerase ECF-subfamily sigma factor</fullName>
    </submittedName>
</protein>
<dbReference type="InterPro" id="IPR013325">
    <property type="entry name" value="RNA_pol_sigma_r2"/>
</dbReference>
<dbReference type="Gene3D" id="1.10.1740.10">
    <property type="match status" value="1"/>
</dbReference>
<dbReference type="InterPro" id="IPR039425">
    <property type="entry name" value="RNA_pol_sigma-70-like"/>
</dbReference>
<dbReference type="CDD" id="cd06171">
    <property type="entry name" value="Sigma70_r4"/>
    <property type="match status" value="1"/>
</dbReference>
<name>I0GYF9_ACTM4</name>
<keyword evidence="4" id="KW-0238">DNA-binding</keyword>
<dbReference type="InterPro" id="IPR014284">
    <property type="entry name" value="RNA_pol_sigma-70_dom"/>
</dbReference>
<dbReference type="NCBIfam" id="TIGR02937">
    <property type="entry name" value="sigma70-ECF"/>
    <property type="match status" value="1"/>
</dbReference>
<dbReference type="HOGENOM" id="CLU_047691_15_4_11"/>
<feature type="domain" description="RNA polymerase sigma factor 70 region 4 type 2" evidence="7">
    <location>
        <begin position="101"/>
        <end position="151"/>
    </location>
</feature>
<dbReference type="RefSeq" id="WP_014440696.1">
    <property type="nucleotide sequence ID" value="NC_017093.1"/>
</dbReference>
<dbReference type="PATRIC" id="fig|512565.3.peg.578"/>
<evidence type="ECO:0000313" key="8">
    <source>
        <dbReference type="EMBL" id="BAL85796.1"/>
    </source>
</evidence>